<sequence>MCSIHLNMDLLVEALHKANIIKEKNSIEMMASLCCSVYNSDCLRRICTICKEKVLDYKEFRNDRELKYYSWTRQNKQYVTIDKKKREISIIAKSATHVTPIRAIQKLDEDLPYFFLHCNNILNQFNEIKKLKERLRIHETILHIDFLENYAIKFAKEVQALHFGGSRSQIALHTAVVYTHNFQSGRVEPISVCAVSDCVRHDASAIWAHLTPLIQLALEKNPFTTTLHFLSDSPSSQYRNKFIFYMISQLHIDFPQLITVIWNYSEKGHGKGAPDGVEAVLKRTADAAVKFGEDVANLTDFVKILESRVKNIIIIPVTEQNIIEKEKKIPKNATPFRGTLSVHQVLWKKDQDYITFRNLSCFSCEPGEICRHGLHSGFMKNRGKITDNLQQSKDFVAALVRTKKCSSVIRPNIDSTNDVAEDAVPKKRPKITVLQNLLLVSAKDNINNLIASTSKETDTNESIHNKENLFDVGDLVPPNILLKKPNF</sequence>
<organism evidence="1 2">
    <name type="scientific">Chilo suppressalis</name>
    <name type="common">Asiatic rice borer moth</name>
    <dbReference type="NCBI Taxonomy" id="168631"/>
    <lineage>
        <taxon>Eukaryota</taxon>
        <taxon>Metazoa</taxon>
        <taxon>Ecdysozoa</taxon>
        <taxon>Arthropoda</taxon>
        <taxon>Hexapoda</taxon>
        <taxon>Insecta</taxon>
        <taxon>Pterygota</taxon>
        <taxon>Neoptera</taxon>
        <taxon>Endopterygota</taxon>
        <taxon>Lepidoptera</taxon>
        <taxon>Glossata</taxon>
        <taxon>Ditrysia</taxon>
        <taxon>Pyraloidea</taxon>
        <taxon>Crambidae</taxon>
        <taxon>Crambinae</taxon>
        <taxon>Chilo</taxon>
    </lineage>
</organism>
<dbReference type="EMBL" id="OU963905">
    <property type="protein sequence ID" value="CAH0398775.1"/>
    <property type="molecule type" value="Genomic_DNA"/>
</dbReference>
<protein>
    <recommendedName>
        <fullName evidence="3">SWIM-type domain-containing protein</fullName>
    </recommendedName>
</protein>
<dbReference type="PANTHER" id="PTHR46601">
    <property type="entry name" value="ULP_PROTEASE DOMAIN-CONTAINING PROTEIN"/>
    <property type="match status" value="1"/>
</dbReference>
<dbReference type="PANTHER" id="PTHR46601:SF2">
    <property type="entry name" value="UBIQUITIN-LIKE PROTEASE FAMILY PROFILE DOMAIN-CONTAINING PROTEIN"/>
    <property type="match status" value="1"/>
</dbReference>
<name>A0ABN8AXT2_CHISP</name>
<proteinExistence type="predicted"/>
<evidence type="ECO:0008006" key="3">
    <source>
        <dbReference type="Google" id="ProtNLM"/>
    </source>
</evidence>
<gene>
    <name evidence="1" type="ORF">CHILSU_LOCUS1899</name>
</gene>
<dbReference type="Proteomes" id="UP001153292">
    <property type="component" value="Chromosome 12"/>
</dbReference>
<evidence type="ECO:0000313" key="2">
    <source>
        <dbReference type="Proteomes" id="UP001153292"/>
    </source>
</evidence>
<reference evidence="1" key="1">
    <citation type="submission" date="2021-12" db="EMBL/GenBank/DDBJ databases">
        <authorList>
            <person name="King R."/>
        </authorList>
    </citation>
    <scope>NUCLEOTIDE SEQUENCE</scope>
</reference>
<evidence type="ECO:0000313" key="1">
    <source>
        <dbReference type="EMBL" id="CAH0398775.1"/>
    </source>
</evidence>
<keyword evidence="2" id="KW-1185">Reference proteome</keyword>
<accession>A0ABN8AXT2</accession>